<dbReference type="Pfam" id="PF13715">
    <property type="entry name" value="CarbopepD_reg_2"/>
    <property type="match status" value="1"/>
</dbReference>
<keyword evidence="10" id="KW-1185">Reference proteome</keyword>
<dbReference type="InterPro" id="IPR023997">
    <property type="entry name" value="TonB-dep_OMP_SusC/RagA_CS"/>
</dbReference>
<keyword evidence="3 7" id="KW-1134">Transmembrane beta strand</keyword>
<dbReference type="Proteomes" id="UP000002774">
    <property type="component" value="Chromosome"/>
</dbReference>
<name>H1YEY8_9SPHI</name>
<dbReference type="Gene3D" id="2.170.130.10">
    <property type="entry name" value="TonB-dependent receptor, plug domain"/>
    <property type="match status" value="1"/>
</dbReference>
<dbReference type="InterPro" id="IPR036942">
    <property type="entry name" value="Beta-barrel_TonB_sf"/>
</dbReference>
<evidence type="ECO:0000256" key="4">
    <source>
        <dbReference type="ARBA" id="ARBA00022692"/>
    </source>
</evidence>
<evidence type="ECO:0000256" key="7">
    <source>
        <dbReference type="PROSITE-ProRule" id="PRU01360"/>
    </source>
</evidence>
<dbReference type="SUPFAM" id="SSF56935">
    <property type="entry name" value="Porins"/>
    <property type="match status" value="1"/>
</dbReference>
<protein>
    <submittedName>
        <fullName evidence="9">TonB-dependent receptor plug</fullName>
    </submittedName>
</protein>
<dbReference type="OrthoDB" id="9768177at2"/>
<evidence type="ECO:0000259" key="8">
    <source>
        <dbReference type="Pfam" id="PF07715"/>
    </source>
</evidence>
<dbReference type="SUPFAM" id="SSF49464">
    <property type="entry name" value="Carboxypeptidase regulatory domain-like"/>
    <property type="match status" value="1"/>
</dbReference>
<accession>H1YEY8</accession>
<evidence type="ECO:0000313" key="9">
    <source>
        <dbReference type="EMBL" id="EHQ25241.1"/>
    </source>
</evidence>
<dbReference type="eggNOG" id="COG1629">
    <property type="taxonomic scope" value="Bacteria"/>
</dbReference>
<proteinExistence type="inferred from homology"/>
<dbReference type="Gene3D" id="2.60.40.1120">
    <property type="entry name" value="Carboxypeptidase-like, regulatory domain"/>
    <property type="match status" value="1"/>
</dbReference>
<keyword evidence="6 7" id="KW-0998">Cell outer membrane</keyword>
<comment type="similarity">
    <text evidence="7">Belongs to the TonB-dependent receptor family.</text>
</comment>
<organism evidence="9 10">
    <name type="scientific">Mucilaginibacter paludis DSM 18603</name>
    <dbReference type="NCBI Taxonomy" id="714943"/>
    <lineage>
        <taxon>Bacteria</taxon>
        <taxon>Pseudomonadati</taxon>
        <taxon>Bacteroidota</taxon>
        <taxon>Sphingobacteriia</taxon>
        <taxon>Sphingobacteriales</taxon>
        <taxon>Sphingobacteriaceae</taxon>
        <taxon>Mucilaginibacter</taxon>
    </lineage>
</organism>
<evidence type="ECO:0000256" key="6">
    <source>
        <dbReference type="ARBA" id="ARBA00023237"/>
    </source>
</evidence>
<dbReference type="InterPro" id="IPR023996">
    <property type="entry name" value="TonB-dep_OMP_SusC/RagA"/>
</dbReference>
<dbReference type="InterPro" id="IPR037066">
    <property type="entry name" value="Plug_dom_sf"/>
</dbReference>
<dbReference type="Pfam" id="PF07715">
    <property type="entry name" value="Plug"/>
    <property type="match status" value="1"/>
</dbReference>
<dbReference type="STRING" id="714943.Mucpa_1069"/>
<keyword evidence="2 7" id="KW-0813">Transport</keyword>
<sequence>MKFKDLIRSRHSACFNNPIVRIMKLTILLITTFLLQVSAASVAQKITFNKKDATLKQLFTEIRKQTGFNVFWQEGKVNDELKINAAFKNAPLEDVLNNVLSPQALTYTIVNKTVVVKKKEQTLFEKIKAVFSNIDVNGKLLDAETGQPIPYVTVTLKGTNRRVFTNENGTFFFANVPDNGSMVFTNIGYETVEKTLSATMVVKLSVKVQKLEDVVISTGYQQIRKGSTTGSYSVITDKDIESTPNVNLLERLDGKIPGVRFDVRNNTIQIRSINSISGKNSPPLIVIDGFPAINGSLVSISTNIIDGNPKNANQPGTSGNAILDNINPNDIESIAVLKDAAASSIWGAQAANGVIVITTKKGKRNAPSINYSTTFSTAAPGNFSNVKAMTNSQYINLEQEMFNNGFFTDPTGNWRYGAVSEAQEWMFRVKRGSATATQRDSALNVLSNRSNRDQLRKYMLQNATTQQHSLSLSGGGTNNTYYIAANYNRDVPIYRSNYGETYSLTSNLSNEFFDKRITVNTGINYQYTKSQVNNAALAALSTGQFGYAPYEMLADGQGNSISKPIVFTQHVADSLSRLGYMPWGYSAIDELNYNNTITAKNAIRLNSAIKGNITNWMYLTVSGQYQRNLTNQSYLQNQNSFATRNLLNTGTSINSAKTLVYGVPVGGVYQTSNSTNDDYSVRGQLNINKNFNQHHIDFLGGSEIRQTQYTGGTQTRYGYNEDLSNSSVVNPTTPYTTIYGYTTTLGYSDGTIFKDTKRNLSYFGLATYSYQGKYFVSGSARFEDFTNQGLDRRLRAIPLYSAGLRWNIHQENFLKQARWIDGLNLRVSIGTGGNIPNTGTSYQTINVGSNDPYTTQPTATITIPANSRLTWETARTINEGLDAEFFNSRLSLSADIYQKQNYNLLVNLPYNSTYGFSSLQYNAGNAKGHGYEFIITGQPISAKNYNWTSSFNFSYATNLITDQRLTSTTTSGGSTQFIAGYPSDNIFVYRWAGLDNQGHSQIYGADGTILKSSGSRSVTNADLVYGGRTTPPYFGGWTNTFRYHDLSLIVRATYALGYKFLRTDINTSSYPAGTSYSGLIVNSARLDTRWRKPGDEATTDVPGLVGNSFNSTSRFLGADVNLKDAGNIRLQQISLNYRLPQSLIGHAQFIKAVTVGASATNLGLIWRANKDGIDPDYQVTGSYTNLPPSATFLFNLNVSL</sequence>
<dbReference type="GO" id="GO:0009279">
    <property type="term" value="C:cell outer membrane"/>
    <property type="evidence" value="ECO:0007669"/>
    <property type="project" value="UniProtKB-SubCell"/>
</dbReference>
<dbReference type="InterPro" id="IPR012910">
    <property type="entry name" value="Plug_dom"/>
</dbReference>
<comment type="subcellular location">
    <subcellularLocation>
        <location evidence="1 7">Cell outer membrane</location>
        <topology evidence="1 7">Multi-pass membrane protein</topology>
    </subcellularLocation>
</comment>
<keyword evidence="4 7" id="KW-0812">Transmembrane</keyword>
<dbReference type="InterPro" id="IPR008969">
    <property type="entry name" value="CarboxyPept-like_regulatory"/>
</dbReference>
<evidence type="ECO:0000256" key="3">
    <source>
        <dbReference type="ARBA" id="ARBA00022452"/>
    </source>
</evidence>
<dbReference type="Gene3D" id="2.40.170.20">
    <property type="entry name" value="TonB-dependent receptor, beta-barrel domain"/>
    <property type="match status" value="1"/>
</dbReference>
<evidence type="ECO:0000256" key="5">
    <source>
        <dbReference type="ARBA" id="ARBA00023136"/>
    </source>
</evidence>
<gene>
    <name evidence="9" type="ORF">Mucpa_1069</name>
</gene>
<dbReference type="EMBL" id="CM001403">
    <property type="protein sequence ID" value="EHQ25241.1"/>
    <property type="molecule type" value="Genomic_DNA"/>
</dbReference>
<dbReference type="InterPro" id="IPR039426">
    <property type="entry name" value="TonB-dep_rcpt-like"/>
</dbReference>
<dbReference type="HOGENOM" id="CLU_004317_0_1_10"/>
<dbReference type="NCBIfam" id="TIGR04057">
    <property type="entry name" value="SusC_RagA_signa"/>
    <property type="match status" value="1"/>
</dbReference>
<evidence type="ECO:0000313" key="10">
    <source>
        <dbReference type="Proteomes" id="UP000002774"/>
    </source>
</evidence>
<dbReference type="NCBIfam" id="TIGR04056">
    <property type="entry name" value="OMP_RagA_SusC"/>
    <property type="match status" value="1"/>
</dbReference>
<keyword evidence="9" id="KW-0675">Receptor</keyword>
<feature type="domain" description="TonB-dependent receptor plug" evidence="8">
    <location>
        <begin position="226"/>
        <end position="354"/>
    </location>
</feature>
<evidence type="ECO:0000256" key="2">
    <source>
        <dbReference type="ARBA" id="ARBA00022448"/>
    </source>
</evidence>
<keyword evidence="5 7" id="KW-0472">Membrane</keyword>
<dbReference type="PROSITE" id="PS52016">
    <property type="entry name" value="TONB_DEPENDENT_REC_3"/>
    <property type="match status" value="1"/>
</dbReference>
<dbReference type="AlphaFoldDB" id="H1YEY8"/>
<dbReference type="RefSeq" id="WP_008504923.1">
    <property type="nucleotide sequence ID" value="NZ_CM001403.1"/>
</dbReference>
<evidence type="ECO:0000256" key="1">
    <source>
        <dbReference type="ARBA" id="ARBA00004571"/>
    </source>
</evidence>
<reference evidence="9" key="1">
    <citation type="submission" date="2011-09" db="EMBL/GenBank/DDBJ databases">
        <title>The permanent draft genome of Mucilaginibacter paludis DSM 18603.</title>
        <authorList>
            <consortium name="US DOE Joint Genome Institute (JGI-PGF)"/>
            <person name="Lucas S."/>
            <person name="Han J."/>
            <person name="Lapidus A."/>
            <person name="Bruce D."/>
            <person name="Goodwin L."/>
            <person name="Pitluck S."/>
            <person name="Peters L."/>
            <person name="Kyrpides N."/>
            <person name="Mavromatis K."/>
            <person name="Ivanova N."/>
            <person name="Mikhailova N."/>
            <person name="Held B."/>
            <person name="Detter J.C."/>
            <person name="Tapia R."/>
            <person name="Han C."/>
            <person name="Land M."/>
            <person name="Hauser L."/>
            <person name="Markowitz V."/>
            <person name="Cheng J.-F."/>
            <person name="Hugenholtz P."/>
            <person name="Woyke T."/>
            <person name="Wu D."/>
            <person name="Tindall B."/>
            <person name="Brambilla E."/>
            <person name="Klenk H.-P."/>
            <person name="Eisen J.A."/>
        </authorList>
    </citation>
    <scope>NUCLEOTIDE SEQUENCE [LARGE SCALE GENOMIC DNA]</scope>
    <source>
        <strain evidence="9">DSM 18603</strain>
    </source>
</reference>